<feature type="compositionally biased region" description="Polar residues" evidence="1">
    <location>
        <begin position="103"/>
        <end position="121"/>
    </location>
</feature>
<organism evidence="2 3">
    <name type="scientific">Dibothriocephalus latus</name>
    <name type="common">Fish tapeworm</name>
    <name type="synonym">Diphyllobothrium latum</name>
    <dbReference type="NCBI Taxonomy" id="60516"/>
    <lineage>
        <taxon>Eukaryota</taxon>
        <taxon>Metazoa</taxon>
        <taxon>Spiralia</taxon>
        <taxon>Lophotrochozoa</taxon>
        <taxon>Platyhelminthes</taxon>
        <taxon>Cestoda</taxon>
        <taxon>Eucestoda</taxon>
        <taxon>Diphyllobothriidea</taxon>
        <taxon>Diphyllobothriidae</taxon>
        <taxon>Dibothriocephalus</taxon>
    </lineage>
</organism>
<feature type="region of interest" description="Disordered" evidence="1">
    <location>
        <begin position="289"/>
        <end position="390"/>
    </location>
</feature>
<keyword evidence="3" id="KW-1185">Reference proteome</keyword>
<dbReference type="Proteomes" id="UP000281553">
    <property type="component" value="Unassembled WGS sequence"/>
</dbReference>
<feature type="compositionally biased region" description="Polar residues" evidence="1">
    <location>
        <begin position="38"/>
        <end position="47"/>
    </location>
</feature>
<protein>
    <submittedName>
        <fullName evidence="2">Uncharacterized protein</fullName>
    </submittedName>
</protein>
<feature type="compositionally biased region" description="Low complexity" evidence="1">
    <location>
        <begin position="336"/>
        <end position="345"/>
    </location>
</feature>
<feature type="compositionally biased region" description="Basic and acidic residues" evidence="1">
    <location>
        <begin position="293"/>
        <end position="317"/>
    </location>
</feature>
<feature type="compositionally biased region" description="Basic and acidic residues" evidence="1">
    <location>
        <begin position="216"/>
        <end position="225"/>
    </location>
</feature>
<evidence type="ECO:0000313" key="2">
    <source>
        <dbReference type="EMBL" id="VDN24645.1"/>
    </source>
</evidence>
<feature type="region of interest" description="Disordered" evidence="1">
    <location>
        <begin position="38"/>
        <end position="239"/>
    </location>
</feature>
<accession>A0A3P7M5I9</accession>
<evidence type="ECO:0000256" key="1">
    <source>
        <dbReference type="SAM" id="MobiDB-lite"/>
    </source>
</evidence>
<dbReference type="AlphaFoldDB" id="A0A3P7M5I9"/>
<evidence type="ECO:0000313" key="3">
    <source>
        <dbReference type="Proteomes" id="UP000281553"/>
    </source>
</evidence>
<sequence>MRDFDLSSLPATDRSESIIYCSRPSSAAVAAFSPNDDTVASVSSVPVDQQPRLPRRKSLESGQDLTRSGLAGSRHRRSKSADPCLEPIAQARSRLDSAGFRNSKGSRNTSTPDNADVSTESGFIDAGAALSEPTTCSLPKGRKGEDEKDDEGVLESSNEKQPQHVQPKPRAPRQRRENAYAGITPADGSPASAQPDSVSDRNRQVTLFGPSGKRIQQSEEPHETDQTLSGSQDGLRSGQRGLKLSDLMLSGASLAPYSVNQHVELHTSPRMNSMAGQLMAKDNLFSDSLSSISEERSQNLDLSAEHPGEPRASDRKSSSAKGPPGEGDYAARERSSNASSSAQSSLPHLSGESGADVFGPPDMLPLFVVSEETGQHSGNEKRKPIVGNSEWSLEDIESLSQVSSEPSKSPLSLSFSFRLACFLFLSF</sequence>
<dbReference type="EMBL" id="UYRU01074455">
    <property type="protein sequence ID" value="VDN24645.1"/>
    <property type="molecule type" value="Genomic_DNA"/>
</dbReference>
<reference evidence="2 3" key="1">
    <citation type="submission" date="2018-11" db="EMBL/GenBank/DDBJ databases">
        <authorList>
            <consortium name="Pathogen Informatics"/>
        </authorList>
    </citation>
    <scope>NUCLEOTIDE SEQUENCE [LARGE SCALE GENOMIC DNA]</scope>
</reference>
<gene>
    <name evidence="2" type="ORF">DILT_LOCUS14478</name>
</gene>
<proteinExistence type="predicted"/>
<dbReference type="OrthoDB" id="10474573at2759"/>
<name>A0A3P7M5I9_DIBLA</name>